<dbReference type="GO" id="GO:0009103">
    <property type="term" value="P:lipopolysaccharide biosynthetic process"/>
    <property type="evidence" value="ECO:0007669"/>
    <property type="project" value="UniProtKB-ARBA"/>
</dbReference>
<dbReference type="GO" id="GO:0010041">
    <property type="term" value="P:response to iron(III) ion"/>
    <property type="evidence" value="ECO:0007669"/>
    <property type="project" value="TreeGrafter"/>
</dbReference>
<feature type="transmembrane region" description="Helical" evidence="8">
    <location>
        <begin position="365"/>
        <end position="383"/>
    </location>
</feature>
<dbReference type="GO" id="GO:0005886">
    <property type="term" value="C:plasma membrane"/>
    <property type="evidence" value="ECO:0007669"/>
    <property type="project" value="UniProtKB-SubCell"/>
</dbReference>
<dbReference type="AlphaFoldDB" id="A0AA43H1P8"/>
<evidence type="ECO:0000313" key="10">
    <source>
        <dbReference type="EMBL" id="MDH6065133.1"/>
    </source>
</evidence>
<feature type="transmembrane region" description="Helical" evidence="8">
    <location>
        <begin position="186"/>
        <end position="211"/>
    </location>
</feature>
<evidence type="ECO:0000313" key="11">
    <source>
        <dbReference type="Proteomes" id="UP001159370"/>
    </source>
</evidence>
<dbReference type="GeneID" id="83686058"/>
<dbReference type="PANTHER" id="PTHR33908">
    <property type="entry name" value="MANNOSYLTRANSFERASE YKCB-RELATED"/>
    <property type="match status" value="1"/>
</dbReference>
<evidence type="ECO:0000256" key="3">
    <source>
        <dbReference type="ARBA" id="ARBA00022676"/>
    </source>
</evidence>
<accession>A0AA43H1P8</accession>
<comment type="caution">
    <text evidence="10">The sequence shown here is derived from an EMBL/GenBank/DDBJ whole genome shotgun (WGS) entry which is preliminary data.</text>
</comment>
<name>A0AA43H1P8_9CYAN</name>
<feature type="transmembrane region" description="Helical" evidence="8">
    <location>
        <begin position="133"/>
        <end position="150"/>
    </location>
</feature>
<feature type="transmembrane region" description="Helical" evidence="8">
    <location>
        <begin position="395"/>
        <end position="411"/>
    </location>
</feature>
<sequence>MQEGSSIWGYLEKQHRAVNKRIDWVWIIVLLLAAALLFSVNLGGLPLQDGDEATVAQVAREICHAPAGSMGWLYPTLGGEPYHNKPPLIHLLIAGAYSLGGVSEWTTRLPGSILTAFSVPLLYTIGREIFRQRWAAIYSALIYLTMLPIVRYGRLAILDGAVVSFFMIMMLCLLRSRRDLRYCLGIGIGLGLICLTQGVLGVLLAFIAIIFLFWDTPRLLSSYYFWIGICIGMLPVAAWYYAQLLHYGYSFAQVGLINQSLSRVGTAIEKNSAPPWYYVIEIFKWTWPWLIFLPQTVRSVWENLNLSWAKLLVVWSVVYLVTISLMSIKLPWYLLPIYPSLALAFGNELAEIENLPITSSYPRTWVAGLSILAVVTSAASIYLSSTTPHKTDLQLIFAAIAVTMTLAAILAERGNGQFLKILLWGSYVSLLLLMKSNYWLWELWDAYSVKPVAEMIRQADPPVNKIYTSYSNHRPSLDFYSDSEVILSERHKLRKRYRTIVPAPVSELQYYWQYSRQPYFLIHADLLKELQLESMKRISQAEDWILITKEPNR</sequence>
<dbReference type="InterPro" id="IPR050297">
    <property type="entry name" value="LipidA_mod_glycosyltrf_83"/>
</dbReference>
<protein>
    <submittedName>
        <fullName evidence="10">Glycosyltransferase family 39 protein</fullName>
    </submittedName>
</protein>
<keyword evidence="3" id="KW-0328">Glycosyltransferase</keyword>
<evidence type="ECO:0000256" key="8">
    <source>
        <dbReference type="SAM" id="Phobius"/>
    </source>
</evidence>
<evidence type="ECO:0000256" key="7">
    <source>
        <dbReference type="ARBA" id="ARBA00023136"/>
    </source>
</evidence>
<evidence type="ECO:0000256" key="6">
    <source>
        <dbReference type="ARBA" id="ARBA00022989"/>
    </source>
</evidence>
<feature type="transmembrane region" description="Helical" evidence="8">
    <location>
        <begin position="223"/>
        <end position="242"/>
    </location>
</feature>
<evidence type="ECO:0000256" key="5">
    <source>
        <dbReference type="ARBA" id="ARBA00022692"/>
    </source>
</evidence>
<evidence type="ECO:0000256" key="1">
    <source>
        <dbReference type="ARBA" id="ARBA00004651"/>
    </source>
</evidence>
<keyword evidence="7 8" id="KW-0472">Membrane</keyword>
<evidence type="ECO:0000259" key="9">
    <source>
        <dbReference type="Pfam" id="PF13231"/>
    </source>
</evidence>
<dbReference type="Pfam" id="PF13231">
    <property type="entry name" value="PMT_2"/>
    <property type="match status" value="1"/>
</dbReference>
<feature type="transmembrane region" description="Helical" evidence="8">
    <location>
        <begin position="308"/>
        <end position="328"/>
    </location>
</feature>
<feature type="domain" description="Glycosyltransferase RgtA/B/C/D-like" evidence="9">
    <location>
        <begin position="84"/>
        <end position="239"/>
    </location>
</feature>
<dbReference type="GO" id="GO:0016763">
    <property type="term" value="F:pentosyltransferase activity"/>
    <property type="evidence" value="ECO:0007669"/>
    <property type="project" value="TreeGrafter"/>
</dbReference>
<comment type="subcellular location">
    <subcellularLocation>
        <location evidence="1">Cell membrane</location>
        <topology evidence="1">Multi-pass membrane protein</topology>
    </subcellularLocation>
</comment>
<feature type="transmembrane region" description="Helical" evidence="8">
    <location>
        <begin position="417"/>
        <end position="434"/>
    </location>
</feature>
<dbReference type="EMBL" id="JANQDL010000101">
    <property type="protein sequence ID" value="MDH6065133.1"/>
    <property type="molecule type" value="Genomic_DNA"/>
</dbReference>
<dbReference type="InterPro" id="IPR038731">
    <property type="entry name" value="RgtA/B/C-like"/>
</dbReference>
<feature type="transmembrane region" description="Helical" evidence="8">
    <location>
        <begin position="109"/>
        <end position="126"/>
    </location>
</feature>
<reference evidence="10 11" key="1">
    <citation type="journal article" date="2023" name="J. Phycol.">
        <title>Chrysosporum ovalisporum is synonymous with the true-branching cyanobacterium Umezakia natans (Nostocales/Aphanizomenonaceae).</title>
        <authorList>
            <person name="McGregor G.B."/>
            <person name="Sendall B.C."/>
            <person name="Niiyama Y."/>
            <person name="Tuji A."/>
            <person name="Willis A."/>
        </authorList>
    </citation>
    <scope>NUCLEOTIDE SEQUENCE [LARGE SCALE GENOMIC DNA]</scope>
    <source>
        <strain evidence="10 11">FSS-62</strain>
    </source>
</reference>
<dbReference type="Proteomes" id="UP001159370">
    <property type="component" value="Unassembled WGS sequence"/>
</dbReference>
<gene>
    <name evidence="10" type="ORF">NWP23_15490</name>
</gene>
<dbReference type="PANTHER" id="PTHR33908:SF3">
    <property type="entry name" value="UNDECAPRENYL PHOSPHATE-ALPHA-4-AMINO-4-DEOXY-L-ARABINOSE ARABINOSYL TRANSFERASE"/>
    <property type="match status" value="1"/>
</dbReference>
<keyword evidence="2" id="KW-1003">Cell membrane</keyword>
<keyword evidence="6 8" id="KW-1133">Transmembrane helix</keyword>
<keyword evidence="5 8" id="KW-0812">Transmembrane</keyword>
<evidence type="ECO:0000256" key="4">
    <source>
        <dbReference type="ARBA" id="ARBA00022679"/>
    </source>
</evidence>
<dbReference type="RefSeq" id="WP_280650604.1">
    <property type="nucleotide sequence ID" value="NZ_JANQDL010000101.1"/>
</dbReference>
<organism evidence="10 11">
    <name type="scientific">Umezakia ovalisporum FSS-62</name>
    <dbReference type="NCBI Taxonomy" id="2971776"/>
    <lineage>
        <taxon>Bacteria</taxon>
        <taxon>Bacillati</taxon>
        <taxon>Cyanobacteriota</taxon>
        <taxon>Cyanophyceae</taxon>
        <taxon>Nostocales</taxon>
        <taxon>Nodulariaceae</taxon>
        <taxon>Umezakia</taxon>
    </lineage>
</organism>
<feature type="transmembrane region" description="Helical" evidence="8">
    <location>
        <begin position="156"/>
        <end position="174"/>
    </location>
</feature>
<feature type="transmembrane region" description="Helical" evidence="8">
    <location>
        <begin position="21"/>
        <end position="40"/>
    </location>
</feature>
<keyword evidence="4" id="KW-0808">Transferase</keyword>
<evidence type="ECO:0000256" key="2">
    <source>
        <dbReference type="ARBA" id="ARBA00022475"/>
    </source>
</evidence>
<proteinExistence type="predicted"/>